<keyword evidence="2 4" id="KW-0472">Membrane</keyword>
<evidence type="ECO:0000313" key="8">
    <source>
        <dbReference type="EMBL" id="GGB20367.1"/>
    </source>
</evidence>
<proteinExistence type="inferred from homology"/>
<dbReference type="EMBL" id="BMJC01000006">
    <property type="protein sequence ID" value="GGB20367.1"/>
    <property type="molecule type" value="Genomic_DNA"/>
</dbReference>
<dbReference type="InterPro" id="IPR036942">
    <property type="entry name" value="Beta-barrel_TonB_sf"/>
</dbReference>
<dbReference type="RefSeq" id="WP_188937024.1">
    <property type="nucleotide sequence ID" value="NZ_BMJC01000006.1"/>
</dbReference>
<organism evidence="8 9">
    <name type="scientific">Puia dinghuensis</name>
    <dbReference type="NCBI Taxonomy" id="1792502"/>
    <lineage>
        <taxon>Bacteria</taxon>
        <taxon>Pseudomonadati</taxon>
        <taxon>Bacteroidota</taxon>
        <taxon>Chitinophagia</taxon>
        <taxon>Chitinophagales</taxon>
        <taxon>Chitinophagaceae</taxon>
        <taxon>Puia</taxon>
    </lineage>
</organism>
<gene>
    <name evidence="8" type="primary">bfeA</name>
    <name evidence="8" type="ORF">GCM10011511_50130</name>
</gene>
<keyword evidence="5" id="KW-0732">Signal</keyword>
<keyword evidence="8" id="KW-0675">Receptor</keyword>
<dbReference type="Gene3D" id="2.40.170.20">
    <property type="entry name" value="TonB-dependent receptor, beta-barrel domain"/>
    <property type="match status" value="1"/>
</dbReference>
<evidence type="ECO:0000256" key="4">
    <source>
        <dbReference type="RuleBase" id="RU003357"/>
    </source>
</evidence>
<sequence length="968" mass="104686">MRKALLLVCLILNSYLLFAQKIVTGKVVDAKTGTPLAGASVKSRLGKAGTSTDNDGIFKVQVAGSNDVLEISIIGYSPQSFPLNGQSEVTLALQPAASSLQDIVFVGSRGAGRAKTETPVPVDVIKVNQVGLPTGKMELTSLLNMTAPSFNYNKQSGGDGADAIDLATLRGLGPDQTLVLVNGKRRHQTAFVALFGTRGRGNSGTDLNAIPEASIDRVEILRDGASAQYGSDAIAGVMNIILKRDVNHLAVSAGYSAYYDHKYNSLNSVQPNQYVTGSWFDGQTFTFGLNHGFSLGRQNGFLNYSLNFMSQGKTFRQVPDTNIFSNPKALPVNNVRRAMGDGSVTSGGIMINSEIPLAGTRTTFYAFGGYNYKNSNVYAYSRNFTGHPERFPNDGNGNLIFVPGIMHFAGPASISYTNPVNINSASDIYYNPKEDVHITDASLSFGLKGDIAEWDWDLSNTAGGNNFHYYGDGTFNASLGAAGATRNHFDDGGFYFFQNTINLDVSRQYKSVAEGMTLAFGGEYRYEQYSVYKGEQASYLNYSTQPVAYPNGDTTYPATGAQGFPGFQPADVRKATRSNIAGYGDVAIDITKAWLVDGAVRLENYSDFGFVNTYKFATRVKLPNHVNLRASVSTGYRAPSLQQINFSNTESNVIAGVPSLVKIAPNYSPITRAAGIPDLKQEKSVNASVGGTWKPVNNFTLTVDGYWVKITNRVVLSGTFQATDNTLNSKLTSALQALQVNSAQFFANAVNTTNYGLDVVADWSQTWGRNKLSVLLAGNLQHMNIDKVNVPAELNDTYLHQQTFFSGREQYFVKASAPPAKVSLNLQYDVNKFTVGTHFTYFGQIKLEGYGYSGDNSLLGTGKQGDPNLIGTGITPVVNLGADQSGPLVPEIFDYHGKVVSDLFFSYRFSKKVSLFWGVDNIFNVHPDLGIVPGANAQSFDGETGGPWDAVQMGYNGMRPFAKLAVNL</sequence>
<evidence type="ECO:0000256" key="1">
    <source>
        <dbReference type="ARBA" id="ARBA00004442"/>
    </source>
</evidence>
<comment type="caution">
    <text evidence="8">The sequence shown here is derived from an EMBL/GenBank/DDBJ whole genome shotgun (WGS) entry which is preliminary data.</text>
</comment>
<dbReference type="InterPro" id="IPR012910">
    <property type="entry name" value="Plug_dom"/>
</dbReference>
<comment type="similarity">
    <text evidence="4">Belongs to the TonB-dependent receptor family.</text>
</comment>
<dbReference type="AlphaFoldDB" id="A0A8J2XW15"/>
<dbReference type="PANTHER" id="PTHR47234">
    <property type="match status" value="1"/>
</dbReference>
<feature type="domain" description="TonB-dependent receptor-like beta-barrel" evidence="6">
    <location>
        <begin position="367"/>
        <end position="922"/>
    </location>
</feature>
<evidence type="ECO:0000256" key="5">
    <source>
        <dbReference type="SAM" id="SignalP"/>
    </source>
</evidence>
<evidence type="ECO:0000313" key="9">
    <source>
        <dbReference type="Proteomes" id="UP000607559"/>
    </source>
</evidence>
<evidence type="ECO:0000259" key="6">
    <source>
        <dbReference type="Pfam" id="PF00593"/>
    </source>
</evidence>
<evidence type="ECO:0000256" key="2">
    <source>
        <dbReference type="ARBA" id="ARBA00023136"/>
    </source>
</evidence>
<dbReference type="InterPro" id="IPR000531">
    <property type="entry name" value="Beta-barrel_TonB"/>
</dbReference>
<dbReference type="InterPro" id="IPR037066">
    <property type="entry name" value="Plug_dom_sf"/>
</dbReference>
<dbReference type="Pfam" id="PF07715">
    <property type="entry name" value="Plug"/>
    <property type="match status" value="1"/>
</dbReference>
<keyword evidence="9" id="KW-1185">Reference proteome</keyword>
<comment type="subcellular location">
    <subcellularLocation>
        <location evidence="1 4">Cell outer membrane</location>
    </subcellularLocation>
</comment>
<evidence type="ECO:0000256" key="3">
    <source>
        <dbReference type="ARBA" id="ARBA00023237"/>
    </source>
</evidence>
<dbReference type="SUPFAM" id="SSF49464">
    <property type="entry name" value="Carboxypeptidase regulatory domain-like"/>
    <property type="match status" value="1"/>
</dbReference>
<dbReference type="InterPro" id="IPR008969">
    <property type="entry name" value="CarboxyPept-like_regulatory"/>
</dbReference>
<reference evidence="8" key="1">
    <citation type="journal article" date="2014" name="Int. J. Syst. Evol. Microbiol.">
        <title>Complete genome sequence of Corynebacterium casei LMG S-19264T (=DSM 44701T), isolated from a smear-ripened cheese.</title>
        <authorList>
            <consortium name="US DOE Joint Genome Institute (JGI-PGF)"/>
            <person name="Walter F."/>
            <person name="Albersmeier A."/>
            <person name="Kalinowski J."/>
            <person name="Ruckert C."/>
        </authorList>
    </citation>
    <scope>NUCLEOTIDE SEQUENCE</scope>
    <source>
        <strain evidence="8">CGMCC 1.15448</strain>
    </source>
</reference>
<dbReference type="PANTHER" id="PTHR47234:SF3">
    <property type="entry name" value="SECRETIN_TONB SHORT N-TERMINAL DOMAIN-CONTAINING PROTEIN"/>
    <property type="match status" value="1"/>
</dbReference>
<dbReference type="Gene3D" id="2.170.130.10">
    <property type="entry name" value="TonB-dependent receptor, plug domain"/>
    <property type="match status" value="1"/>
</dbReference>
<reference evidence="8" key="2">
    <citation type="submission" date="2020-09" db="EMBL/GenBank/DDBJ databases">
        <authorList>
            <person name="Sun Q."/>
            <person name="Zhou Y."/>
        </authorList>
    </citation>
    <scope>NUCLEOTIDE SEQUENCE</scope>
    <source>
        <strain evidence="8">CGMCC 1.15448</strain>
    </source>
</reference>
<dbReference type="GO" id="GO:0009279">
    <property type="term" value="C:cell outer membrane"/>
    <property type="evidence" value="ECO:0007669"/>
    <property type="project" value="UniProtKB-SubCell"/>
</dbReference>
<dbReference type="Gene3D" id="2.60.40.1120">
    <property type="entry name" value="Carboxypeptidase-like, regulatory domain"/>
    <property type="match status" value="1"/>
</dbReference>
<keyword evidence="3" id="KW-0998">Cell outer membrane</keyword>
<feature type="signal peptide" evidence="5">
    <location>
        <begin position="1"/>
        <end position="19"/>
    </location>
</feature>
<accession>A0A8J2XW15</accession>
<dbReference type="SUPFAM" id="SSF56935">
    <property type="entry name" value="Porins"/>
    <property type="match status" value="1"/>
</dbReference>
<feature type="domain" description="TonB-dependent receptor plug" evidence="7">
    <location>
        <begin position="115"/>
        <end position="237"/>
    </location>
</feature>
<keyword evidence="4" id="KW-0798">TonB box</keyword>
<dbReference type="Proteomes" id="UP000607559">
    <property type="component" value="Unassembled WGS sequence"/>
</dbReference>
<evidence type="ECO:0000259" key="7">
    <source>
        <dbReference type="Pfam" id="PF07715"/>
    </source>
</evidence>
<dbReference type="Pfam" id="PF00593">
    <property type="entry name" value="TonB_dep_Rec_b-barrel"/>
    <property type="match status" value="1"/>
</dbReference>
<feature type="chain" id="PRO_5035260747" evidence="5">
    <location>
        <begin position="20"/>
        <end position="968"/>
    </location>
</feature>
<dbReference type="Pfam" id="PF13715">
    <property type="entry name" value="CarbopepD_reg_2"/>
    <property type="match status" value="1"/>
</dbReference>
<protein>
    <submittedName>
        <fullName evidence="8">Ferric enterobactin receptor</fullName>
    </submittedName>
</protein>
<name>A0A8J2XW15_9BACT</name>